<dbReference type="PROSITE" id="PS50110">
    <property type="entry name" value="RESPONSE_REGULATORY"/>
    <property type="match status" value="1"/>
</dbReference>
<dbReference type="InterPro" id="IPR011006">
    <property type="entry name" value="CheY-like_superfamily"/>
</dbReference>
<dbReference type="PANTHER" id="PTHR48111:SF22">
    <property type="entry name" value="REGULATOR OF RPOS"/>
    <property type="match status" value="1"/>
</dbReference>
<dbReference type="GO" id="GO:0006355">
    <property type="term" value="P:regulation of DNA-templated transcription"/>
    <property type="evidence" value="ECO:0007669"/>
    <property type="project" value="InterPro"/>
</dbReference>
<evidence type="ECO:0000256" key="1">
    <source>
        <dbReference type="ARBA" id="ARBA00022553"/>
    </source>
</evidence>
<dbReference type="PANTHER" id="PTHR48111">
    <property type="entry name" value="REGULATOR OF RPOS"/>
    <property type="match status" value="1"/>
</dbReference>
<evidence type="ECO:0000256" key="4">
    <source>
        <dbReference type="ARBA" id="ARBA00023125"/>
    </source>
</evidence>
<reference evidence="6 7" key="1">
    <citation type="journal article" date="2019" name="Nat. Med.">
        <title>A library of human gut bacterial isolates paired with longitudinal multiomics data enables mechanistic microbiome research.</title>
        <authorList>
            <person name="Poyet M."/>
            <person name="Groussin M."/>
            <person name="Gibbons S.M."/>
            <person name="Avila-Pacheco J."/>
            <person name="Jiang X."/>
            <person name="Kearney S.M."/>
            <person name="Perrotta A.R."/>
            <person name="Berdy B."/>
            <person name="Zhao S."/>
            <person name="Lieberman T.D."/>
            <person name="Swanson P.K."/>
            <person name="Smith M."/>
            <person name="Roesemann S."/>
            <person name="Alexander J.E."/>
            <person name="Rich S.A."/>
            <person name="Livny J."/>
            <person name="Vlamakis H."/>
            <person name="Clish C."/>
            <person name="Bullock K."/>
            <person name="Deik A."/>
            <person name="Scott J."/>
            <person name="Pierce K.A."/>
            <person name="Xavier R.J."/>
            <person name="Alm E.J."/>
        </authorList>
    </citation>
    <scope>NUCLEOTIDE SEQUENCE [LARGE SCALE GENOMIC DNA]</scope>
    <source>
        <strain evidence="6 7">BIOML-A188</strain>
    </source>
</reference>
<accession>A0A139KZQ4</accession>
<dbReference type="InterPro" id="IPR001789">
    <property type="entry name" value="Sig_transdc_resp-reg_receiver"/>
</dbReference>
<dbReference type="AlphaFoldDB" id="A0A139KZQ4"/>
<dbReference type="GO" id="GO:0000156">
    <property type="term" value="F:phosphorelay response regulator activity"/>
    <property type="evidence" value="ECO:0007669"/>
    <property type="project" value="TreeGrafter"/>
</dbReference>
<proteinExistence type="predicted"/>
<dbReference type="FunFam" id="1.10.10.10:FF:000005">
    <property type="entry name" value="Two-component system response regulator"/>
    <property type="match status" value="1"/>
</dbReference>
<comment type="caution">
    <text evidence="6">The sequence shown here is derived from an EMBL/GenBank/DDBJ whole genome shotgun (WGS) entry which is preliminary data.</text>
</comment>
<keyword evidence="5" id="KW-0804">Transcription</keyword>
<dbReference type="InterPro" id="IPR039420">
    <property type="entry name" value="WalR-like"/>
</dbReference>
<dbReference type="Pfam" id="PF00486">
    <property type="entry name" value="Trans_reg_C"/>
    <property type="match status" value="1"/>
</dbReference>
<organism evidence="6 7">
    <name type="scientific">Bacteroides thetaiotaomicron</name>
    <dbReference type="NCBI Taxonomy" id="818"/>
    <lineage>
        <taxon>Bacteria</taxon>
        <taxon>Pseudomonadati</taxon>
        <taxon>Bacteroidota</taxon>
        <taxon>Bacteroidia</taxon>
        <taxon>Bacteroidales</taxon>
        <taxon>Bacteroidaceae</taxon>
        <taxon>Bacteroides</taxon>
    </lineage>
</organism>
<dbReference type="GO" id="GO:0000976">
    <property type="term" value="F:transcription cis-regulatory region binding"/>
    <property type="evidence" value="ECO:0007669"/>
    <property type="project" value="TreeGrafter"/>
</dbReference>
<dbReference type="SMART" id="SM00448">
    <property type="entry name" value="REC"/>
    <property type="match status" value="1"/>
</dbReference>
<dbReference type="GO" id="GO:0005829">
    <property type="term" value="C:cytosol"/>
    <property type="evidence" value="ECO:0007669"/>
    <property type="project" value="TreeGrafter"/>
</dbReference>
<dbReference type="Gene3D" id="1.10.10.10">
    <property type="entry name" value="Winged helix-like DNA-binding domain superfamily/Winged helix DNA-binding domain"/>
    <property type="match status" value="1"/>
</dbReference>
<keyword evidence="4" id="KW-0238">DNA-binding</keyword>
<dbReference type="GO" id="GO:0032993">
    <property type="term" value="C:protein-DNA complex"/>
    <property type="evidence" value="ECO:0007669"/>
    <property type="project" value="TreeGrafter"/>
</dbReference>
<dbReference type="InterPro" id="IPR001867">
    <property type="entry name" value="OmpR/PhoB-type_DNA-bd"/>
</dbReference>
<protein>
    <submittedName>
        <fullName evidence="6">Response regulator transcription factor</fullName>
    </submittedName>
</protein>
<gene>
    <name evidence="6" type="ORF">GAO51_13915</name>
</gene>
<keyword evidence="2" id="KW-0902">Two-component regulatory system</keyword>
<dbReference type="InterPro" id="IPR036388">
    <property type="entry name" value="WH-like_DNA-bd_sf"/>
</dbReference>
<name>A0A139KZQ4_BACT4</name>
<dbReference type="Gene3D" id="3.40.50.2300">
    <property type="match status" value="1"/>
</dbReference>
<dbReference type="EMBL" id="WCSY01000012">
    <property type="protein sequence ID" value="KAB4311632.1"/>
    <property type="molecule type" value="Genomic_DNA"/>
</dbReference>
<dbReference type="SUPFAM" id="SSF52172">
    <property type="entry name" value="CheY-like"/>
    <property type="match status" value="1"/>
</dbReference>
<dbReference type="SMART" id="SM00862">
    <property type="entry name" value="Trans_reg_C"/>
    <property type="match status" value="1"/>
</dbReference>
<evidence type="ECO:0000313" key="7">
    <source>
        <dbReference type="Proteomes" id="UP000440614"/>
    </source>
</evidence>
<dbReference type="Gene3D" id="6.10.250.690">
    <property type="match status" value="1"/>
</dbReference>
<evidence type="ECO:0000256" key="3">
    <source>
        <dbReference type="ARBA" id="ARBA00023015"/>
    </source>
</evidence>
<sequence length="245" mass="28254">MPFFFLQMQRKSIFASKQCRFMAKILLAEDEVNIASFIERGLKEFGHSVTVCHDGNTGWKILQEEPFDLLILDIIMPKINGLELCHLYRQMFGYQTPVIMLTALGTTEDIVKGLDAGADDYLVKPFSFQELEARIKALLRRNKEAVTNQLTCDNLVLDCNTRRAKRGDADIDLTVKEYRLLEYFMTHQGVALSRITLLKDVWDKNFDTNTNIVDVYVNYLRVKIDRDFDKKLIHTVVGLGYIMNA</sequence>
<keyword evidence="3" id="KW-0805">Transcription regulation</keyword>
<dbReference type="CDD" id="cd19935">
    <property type="entry name" value="REC_OmpR_CusR-like"/>
    <property type="match status" value="1"/>
</dbReference>
<dbReference type="Pfam" id="PF00072">
    <property type="entry name" value="Response_reg"/>
    <property type="match status" value="1"/>
</dbReference>
<evidence type="ECO:0000313" key="6">
    <source>
        <dbReference type="EMBL" id="KAB4311632.1"/>
    </source>
</evidence>
<dbReference type="PROSITE" id="PS51755">
    <property type="entry name" value="OMPR_PHOB"/>
    <property type="match status" value="1"/>
</dbReference>
<evidence type="ECO:0000256" key="2">
    <source>
        <dbReference type="ARBA" id="ARBA00023012"/>
    </source>
</evidence>
<dbReference type="Proteomes" id="UP000440614">
    <property type="component" value="Unassembled WGS sequence"/>
</dbReference>
<dbReference type="CDD" id="cd00383">
    <property type="entry name" value="trans_reg_C"/>
    <property type="match status" value="1"/>
</dbReference>
<evidence type="ECO:0000256" key="5">
    <source>
        <dbReference type="ARBA" id="ARBA00023163"/>
    </source>
</evidence>
<keyword evidence="1" id="KW-0597">Phosphoprotein</keyword>